<dbReference type="InterPro" id="IPR046959">
    <property type="entry name" value="PRK1-6/SRF4-like"/>
</dbReference>
<dbReference type="PANTHER" id="PTHR48007:SF4">
    <property type="entry name" value="LEUCINE-RICH REPEAT RECEPTOR-LIKE PROTEIN KINASE PXC1"/>
    <property type="match status" value="1"/>
</dbReference>
<dbReference type="GO" id="GO:0016301">
    <property type="term" value="F:kinase activity"/>
    <property type="evidence" value="ECO:0007669"/>
    <property type="project" value="UniProtKB-KW"/>
</dbReference>
<dbReference type="OrthoDB" id="910978at2759"/>
<dbReference type="Pfam" id="PF00560">
    <property type="entry name" value="LRR_1"/>
    <property type="match status" value="3"/>
</dbReference>
<evidence type="ECO:0000259" key="3">
    <source>
        <dbReference type="Pfam" id="PF08263"/>
    </source>
</evidence>
<accession>A0A9N7MPZ5</accession>
<feature type="non-terminal residue" evidence="4">
    <location>
        <position position="146"/>
    </location>
</feature>
<organism evidence="4 5">
    <name type="scientific">Striga hermonthica</name>
    <name type="common">Purple witchweed</name>
    <name type="synonym">Buchnera hermonthica</name>
    <dbReference type="NCBI Taxonomy" id="68872"/>
    <lineage>
        <taxon>Eukaryota</taxon>
        <taxon>Viridiplantae</taxon>
        <taxon>Streptophyta</taxon>
        <taxon>Embryophyta</taxon>
        <taxon>Tracheophyta</taxon>
        <taxon>Spermatophyta</taxon>
        <taxon>Magnoliopsida</taxon>
        <taxon>eudicotyledons</taxon>
        <taxon>Gunneridae</taxon>
        <taxon>Pentapetalae</taxon>
        <taxon>asterids</taxon>
        <taxon>lamiids</taxon>
        <taxon>Lamiales</taxon>
        <taxon>Orobanchaceae</taxon>
        <taxon>Buchnereae</taxon>
        <taxon>Striga</taxon>
    </lineage>
</organism>
<dbReference type="AlphaFoldDB" id="A0A9N7MPZ5"/>
<gene>
    <name evidence="4" type="ORF">SHERM_11847</name>
</gene>
<keyword evidence="4" id="KW-0808">Transferase</keyword>
<dbReference type="SUPFAM" id="SSF52058">
    <property type="entry name" value="L domain-like"/>
    <property type="match status" value="1"/>
</dbReference>
<proteinExistence type="predicted"/>
<reference evidence="4" key="1">
    <citation type="submission" date="2019-12" db="EMBL/GenBank/DDBJ databases">
        <authorList>
            <person name="Scholes J."/>
        </authorList>
    </citation>
    <scope>NUCLEOTIDE SEQUENCE</scope>
</reference>
<dbReference type="Pfam" id="PF08263">
    <property type="entry name" value="LRRNT_2"/>
    <property type="match status" value="1"/>
</dbReference>
<protein>
    <submittedName>
        <fullName evidence="4">Probable LRR receptor-like serine/threonine-protein kinase</fullName>
    </submittedName>
</protein>
<feature type="domain" description="Leucine-rich repeat-containing N-terminal plant-type" evidence="3">
    <location>
        <begin position="1"/>
        <end position="36"/>
    </location>
</feature>
<keyword evidence="1" id="KW-0433">Leucine-rich repeat</keyword>
<dbReference type="InterPro" id="IPR013210">
    <property type="entry name" value="LRR_N_plant-typ"/>
</dbReference>
<evidence type="ECO:0000313" key="4">
    <source>
        <dbReference type="EMBL" id="CAA0809938.1"/>
    </source>
</evidence>
<comment type="caution">
    <text evidence="4">The sequence shown here is derived from an EMBL/GenBank/DDBJ whole genome shotgun (WGS) entry which is preliminary data.</text>
</comment>
<dbReference type="Gene3D" id="3.80.10.10">
    <property type="entry name" value="Ribonuclease Inhibitor"/>
    <property type="match status" value="1"/>
</dbReference>
<sequence>AALINIKNIITNDPNQALRTWDNSSSSPCLWDHIKCYDPDNTYVTDISLSNQSLSAELAQLAYPLTLLPMLKQLDLSFNQLTGGLPGEFGHLNVTFLSLNDNLLTGEIPWAFADMQKLQWLYLQDNNLSGCFPQTLYPDHGQLLYV</sequence>
<dbReference type="InterPro" id="IPR032675">
    <property type="entry name" value="LRR_dom_sf"/>
</dbReference>
<dbReference type="InterPro" id="IPR001611">
    <property type="entry name" value="Leu-rich_rpt"/>
</dbReference>
<name>A0A9N7MPZ5_STRHE</name>
<evidence type="ECO:0000256" key="2">
    <source>
        <dbReference type="ARBA" id="ARBA00022737"/>
    </source>
</evidence>
<dbReference type="EMBL" id="CACSLK010004199">
    <property type="protein sequence ID" value="CAA0809938.1"/>
    <property type="molecule type" value="Genomic_DNA"/>
</dbReference>
<keyword evidence="5" id="KW-1185">Reference proteome</keyword>
<feature type="non-terminal residue" evidence="4">
    <location>
        <position position="1"/>
    </location>
</feature>
<dbReference type="PANTHER" id="PTHR48007">
    <property type="entry name" value="LEUCINE-RICH REPEAT RECEPTOR-LIKE PROTEIN KINASE PXC1"/>
    <property type="match status" value="1"/>
</dbReference>
<keyword evidence="2" id="KW-0677">Repeat</keyword>
<evidence type="ECO:0000313" key="5">
    <source>
        <dbReference type="Proteomes" id="UP001153555"/>
    </source>
</evidence>
<evidence type="ECO:0000256" key="1">
    <source>
        <dbReference type="ARBA" id="ARBA00022614"/>
    </source>
</evidence>
<keyword evidence="4" id="KW-0675">Receptor</keyword>
<dbReference type="Proteomes" id="UP001153555">
    <property type="component" value="Unassembled WGS sequence"/>
</dbReference>
<keyword evidence="4" id="KW-0418">Kinase</keyword>